<feature type="domain" description="Restriction endonuclease type IV Mrr" evidence="1">
    <location>
        <begin position="7"/>
        <end position="98"/>
    </location>
</feature>
<dbReference type="GO" id="GO:0009307">
    <property type="term" value="P:DNA restriction-modification system"/>
    <property type="evidence" value="ECO:0007669"/>
    <property type="project" value="InterPro"/>
</dbReference>
<dbReference type="STRING" id="1838285.SCAL_000152"/>
<dbReference type="InterPro" id="IPR007560">
    <property type="entry name" value="Restrct_endonuc_IV_Mrr"/>
</dbReference>
<keyword evidence="3" id="KW-1185">Reference proteome</keyword>
<evidence type="ECO:0000313" key="3">
    <source>
        <dbReference type="Proteomes" id="UP000186940"/>
    </source>
</evidence>
<reference evidence="2" key="1">
    <citation type="submission" date="2016-05" db="EMBL/GenBank/DDBJ databases">
        <title>Microbial consortia oxidize butane by reversing methanogenesis.</title>
        <authorList>
            <person name="Laso-Perez R."/>
            <person name="Richter M."/>
            <person name="Wegener G."/>
            <person name="Musat F."/>
        </authorList>
    </citation>
    <scope>NUCLEOTIDE SEQUENCE [LARGE SCALE GENOMIC DNA]</scope>
    <source>
        <strain evidence="2">BOX2</strain>
    </source>
</reference>
<evidence type="ECO:0000259" key="1">
    <source>
        <dbReference type="Pfam" id="PF04471"/>
    </source>
</evidence>
<organism evidence="2 3">
    <name type="scientific">Candidatus Syntropharchaeum caldarium</name>
    <dbReference type="NCBI Taxonomy" id="1838285"/>
    <lineage>
        <taxon>Archaea</taxon>
        <taxon>Methanobacteriati</taxon>
        <taxon>Methanobacteriota</taxon>
        <taxon>Stenosarchaea group</taxon>
        <taxon>Methanomicrobia</taxon>
        <taxon>Methanosarcinales</taxon>
        <taxon>ANME-2 cluster</taxon>
        <taxon>Candidatus Syntropharchaeum</taxon>
    </lineage>
</organism>
<dbReference type="AlphaFoldDB" id="A0A1F2PCV6"/>
<dbReference type="Proteomes" id="UP000186940">
    <property type="component" value="Unassembled WGS sequence"/>
</dbReference>
<comment type="caution">
    <text evidence="2">The sequence shown here is derived from an EMBL/GenBank/DDBJ whole genome shotgun (WGS) entry which is preliminary data.</text>
</comment>
<dbReference type="GO" id="GO:0004519">
    <property type="term" value="F:endonuclease activity"/>
    <property type="evidence" value="ECO:0007669"/>
    <property type="project" value="InterPro"/>
</dbReference>
<accession>A0A1F2PCV6</accession>
<dbReference type="GO" id="GO:0003677">
    <property type="term" value="F:DNA binding"/>
    <property type="evidence" value="ECO:0007669"/>
    <property type="project" value="InterPro"/>
</dbReference>
<dbReference type="Pfam" id="PF04471">
    <property type="entry name" value="Mrr_cat"/>
    <property type="match status" value="1"/>
</dbReference>
<dbReference type="EMBL" id="LYOS01000001">
    <property type="protein sequence ID" value="OFV68476.1"/>
    <property type="molecule type" value="Genomic_DNA"/>
</dbReference>
<gene>
    <name evidence="2" type="ORF">SCAL_000152</name>
</gene>
<protein>
    <recommendedName>
        <fullName evidence="1">Restriction endonuclease type IV Mrr domain-containing protein</fullName>
    </recommendedName>
</protein>
<proteinExistence type="predicted"/>
<sequence length="304" mass="34485">MGGKKGTKVLEEVFRKAGYRVEDSTDYDFDLIAEQDEKRLLIALKVTDTVTAEEVNHYRNKSDVVDGKILLVTTGTIEDDQQRDSDKLIIWDREKFAREVGMAVITNIEGSDFVIDTERVPKSILTFPIKVDRAEALRIADKNFNVVTGVQLRYIPIWCFEYTFRSVLYGASRPIEFEGEGKIYFNGITGRMLEKSLPENFFERVVEDEAIIEPVEVDDSSLDKTAIDDVIAENSKTVTFDKSSADAIISEQRVFKPAKEDVNIKSYLLYLPIWEIEGNTGFMQVDATSGEEIVDPMDDGVEIF</sequence>
<evidence type="ECO:0000313" key="2">
    <source>
        <dbReference type="EMBL" id="OFV68476.1"/>
    </source>
</evidence>
<name>A0A1F2PCV6_9EURY</name>